<gene>
    <name evidence="2" type="primary">GTF2IRD2_472</name>
    <name evidence="2" type="ORF">AVEN_220367_1</name>
</gene>
<dbReference type="Proteomes" id="UP000499080">
    <property type="component" value="Unassembled WGS sequence"/>
</dbReference>
<dbReference type="SUPFAM" id="SSF53098">
    <property type="entry name" value="Ribonuclease H-like"/>
    <property type="match status" value="1"/>
</dbReference>
<reference evidence="2 3" key="1">
    <citation type="journal article" date="2019" name="Sci. Rep.">
        <title>Orb-weaving spider Araneus ventricosus genome elucidates the spidroin gene catalogue.</title>
        <authorList>
            <person name="Kono N."/>
            <person name="Nakamura H."/>
            <person name="Ohtoshi R."/>
            <person name="Moran D.A.P."/>
            <person name="Shinohara A."/>
            <person name="Yoshida Y."/>
            <person name="Fujiwara M."/>
            <person name="Mori M."/>
            <person name="Tomita M."/>
            <person name="Arakawa K."/>
        </authorList>
    </citation>
    <scope>NUCLEOTIDE SEQUENCE [LARGE SCALE GENOMIC DNA]</scope>
</reference>
<dbReference type="PANTHER" id="PTHR45913">
    <property type="entry name" value="EPM2A-INTERACTING PROTEIN 1"/>
    <property type="match status" value="1"/>
</dbReference>
<dbReference type="PANTHER" id="PTHR45913:SF10">
    <property type="entry name" value="DUF4371 DOMAIN-CONTAINING PROTEIN"/>
    <property type="match status" value="1"/>
</dbReference>
<name>A0A4Y2JIC4_ARAVE</name>
<dbReference type="OrthoDB" id="6611647at2759"/>
<protein>
    <submittedName>
        <fullName evidence="2">General transcription factor II-I repeat domain-containing protein 2A</fullName>
    </submittedName>
</protein>
<evidence type="ECO:0000313" key="2">
    <source>
        <dbReference type="EMBL" id="GBM90083.1"/>
    </source>
</evidence>
<evidence type="ECO:0000313" key="3">
    <source>
        <dbReference type="Proteomes" id="UP000499080"/>
    </source>
</evidence>
<feature type="region of interest" description="Disordered" evidence="1">
    <location>
        <begin position="311"/>
        <end position="331"/>
    </location>
</feature>
<dbReference type="InterPro" id="IPR012337">
    <property type="entry name" value="RNaseH-like_sf"/>
</dbReference>
<sequence>MSSNVTHMQVEDIQLASALSLAIDESCDIKDTAQVTLFIRYMSSQGPKEELLGLLPLSEQTRGEDMANAVQKCLEDNGIDINKIVSIATDEARISWQKALYHRQFKDFLEEIDSQFSDLLLHNKVRWLSRGNVLQRFDLCLSEIKTFLNEKSIDHPELEEDKWLQKFNLMEDTTMKLNELNLKLQGKGNPTYALLEEAVCFEKKLLLFVEDMESGKLLHFKNLKQYLDETNAAIDTNYYKMALKNMKDGFAERFEQFKTNKSTLAFIVNSLNTTTNEINIEPFGIDAGFENERLVEWQVHRTQEQVGRIGGPEMHAHRAAQVDSSERNSAS</sequence>
<dbReference type="AlphaFoldDB" id="A0A4Y2JIC4"/>
<proteinExistence type="predicted"/>
<keyword evidence="3" id="KW-1185">Reference proteome</keyword>
<comment type="caution">
    <text evidence="2">The sequence shown here is derived from an EMBL/GenBank/DDBJ whole genome shotgun (WGS) entry which is preliminary data.</text>
</comment>
<dbReference type="EMBL" id="BGPR01003595">
    <property type="protein sequence ID" value="GBM90083.1"/>
    <property type="molecule type" value="Genomic_DNA"/>
</dbReference>
<accession>A0A4Y2JIC4</accession>
<evidence type="ECO:0000256" key="1">
    <source>
        <dbReference type="SAM" id="MobiDB-lite"/>
    </source>
</evidence>
<organism evidence="2 3">
    <name type="scientific">Araneus ventricosus</name>
    <name type="common">Orbweaver spider</name>
    <name type="synonym">Epeira ventricosa</name>
    <dbReference type="NCBI Taxonomy" id="182803"/>
    <lineage>
        <taxon>Eukaryota</taxon>
        <taxon>Metazoa</taxon>
        <taxon>Ecdysozoa</taxon>
        <taxon>Arthropoda</taxon>
        <taxon>Chelicerata</taxon>
        <taxon>Arachnida</taxon>
        <taxon>Araneae</taxon>
        <taxon>Araneomorphae</taxon>
        <taxon>Entelegynae</taxon>
        <taxon>Araneoidea</taxon>
        <taxon>Araneidae</taxon>
        <taxon>Araneus</taxon>
    </lineage>
</organism>